<dbReference type="EMBL" id="KN823161">
    <property type="protein sequence ID" value="KIO20783.1"/>
    <property type="molecule type" value="Genomic_DNA"/>
</dbReference>
<evidence type="ECO:0000256" key="1">
    <source>
        <dbReference type="SAM" id="MobiDB-lite"/>
    </source>
</evidence>
<accession>A0A0C3KGZ5</accession>
<dbReference type="AlphaFoldDB" id="A0A0C3KGZ5"/>
<feature type="compositionally biased region" description="Polar residues" evidence="1">
    <location>
        <begin position="103"/>
        <end position="112"/>
    </location>
</feature>
<keyword evidence="4" id="KW-1185">Reference proteome</keyword>
<dbReference type="OrthoDB" id="2804062at2759"/>
<proteinExistence type="predicted"/>
<dbReference type="PANTHER" id="PTHR33096">
    <property type="entry name" value="CXC2 DOMAIN-CONTAINING PROTEIN"/>
    <property type="match status" value="1"/>
</dbReference>
<evidence type="ECO:0000259" key="2">
    <source>
        <dbReference type="Pfam" id="PF18803"/>
    </source>
</evidence>
<dbReference type="Pfam" id="PF18758">
    <property type="entry name" value="KDZ"/>
    <property type="match status" value="1"/>
</dbReference>
<dbReference type="PANTHER" id="PTHR33096:SF1">
    <property type="entry name" value="CXC1-LIKE CYSTEINE CLUSTER ASSOCIATED WITH KDZ TRANSPOSASES DOMAIN-CONTAINING PROTEIN"/>
    <property type="match status" value="1"/>
</dbReference>
<protein>
    <recommendedName>
        <fullName evidence="2">CxC2-like cysteine cluster KDZ transposase-associated domain-containing protein</fullName>
    </recommendedName>
</protein>
<dbReference type="STRING" id="1051891.A0A0C3KGZ5"/>
<dbReference type="Pfam" id="PF18803">
    <property type="entry name" value="CxC2"/>
    <property type="match status" value="1"/>
</dbReference>
<dbReference type="InterPro" id="IPR040521">
    <property type="entry name" value="KDZ"/>
</dbReference>
<sequence length="1127" mass="126921">MPKAESSSRSSSPTKGSPNKRTRGLAVPSFINVPYGVPASNVKLPALWTPKRNEEPPKQKPPLFVTSIPKGEPPKGIFVSDDIFRVGQAEAEAEAVAPEPSNEHTPSASSTEAMDEDFPQFNFDDLKEALDDSALSSGLGDLPKVKDAIGEEEPDPAEEEFLRTRYFPKLLALKAPTYLPLQCSSESCPSKHSAQFFRCQECFGGHMLCSKCIVSAHQHLPFHRVETWIDSKLDEGWIPGRWKPFAPPQFGYFRRIPLEQVGLQVPLGHSGRLCPASHPSDEHLMTVFHVNGYHKIRFRRCQCGEKDLWELLLEAGVFPATEKNPQTGFTIGLLRHQRTCNLRGKTSLKEYFDVLVELTDSAEGHGSVPNLYNQFRDVVRQYRVLCMFIRAGKYSNEGPLVDGELCVPCPACPSPGENLPPNWQDDPLKQLHYAKFLSGDGNFKLQRVARQQSSVDPPLRHKSMLGDAGFWVPEETLSKHTGSSEGLADEQTNPGKKSACNTMAGDPGYAPAGARLLDVTGVFCVSCRHVFICPNAVVDFRKGERYRPVDVCFSGPLNSSYQSGLRYFVITYDIACKYGVNFKKRCCDPSCKFVLIPTAEEEMFIVFCVNKFHQESHDDNCGAKNSLNYTKFVGRTCGEGVETIWAKLNWLRSSTREMSPGMRIEVLSEHFNDWNWQKVLGIVRYTSKKYTTSVLSLSIAQQQLDELKSSLGEREVSRLQSEYDALGGEKFYEDPTKVTWLSRTELLSEKGRAGPRGPIGTESAEVDHIDFICKALQLESTQAKLLQRQHDLTRIRDPIPALKARIADLKQELEAGLEAHYELLCSVAPQLGALGLTPGDAESDDIWLPSRFSSDEISQYALQDLLKVETQIRTGHAYNSIHELRQGLSLRSFWTRHITKQLKTQTKKTKGQASLQTANAQVRDAMRTYNVCWHWLMRVAPDRTAAFGLRKLNETDILALSDWQEGQEHKRSNKRLPWFWTLRPQPSAFPSQKDSVGADEPLSKLEQVIENWRSEFVRLDFVHSTASVERWVEEVAIIGREMAATCRAFQHKAMIWSERASQAFEASRAGGLSWETESQEMRGRVAYASRQFDLYIWLADSAYAEFQTAVGEENWAEIWNAPRALLF</sequence>
<feature type="region of interest" description="Disordered" evidence="1">
    <location>
        <begin position="1"/>
        <end position="25"/>
    </location>
</feature>
<organism evidence="3 4">
    <name type="scientific">Tulasnella calospora MUT 4182</name>
    <dbReference type="NCBI Taxonomy" id="1051891"/>
    <lineage>
        <taxon>Eukaryota</taxon>
        <taxon>Fungi</taxon>
        <taxon>Dikarya</taxon>
        <taxon>Basidiomycota</taxon>
        <taxon>Agaricomycotina</taxon>
        <taxon>Agaricomycetes</taxon>
        <taxon>Cantharellales</taxon>
        <taxon>Tulasnellaceae</taxon>
        <taxon>Tulasnella</taxon>
    </lineage>
</organism>
<name>A0A0C3KGZ5_9AGAM</name>
<evidence type="ECO:0000313" key="3">
    <source>
        <dbReference type="EMBL" id="KIO20783.1"/>
    </source>
</evidence>
<feature type="region of interest" description="Disordered" evidence="1">
    <location>
        <begin position="91"/>
        <end position="113"/>
    </location>
</feature>
<dbReference type="HOGENOM" id="CLU_003703_13_0_1"/>
<feature type="region of interest" description="Disordered" evidence="1">
    <location>
        <begin position="48"/>
        <end position="71"/>
    </location>
</feature>
<evidence type="ECO:0000313" key="4">
    <source>
        <dbReference type="Proteomes" id="UP000054248"/>
    </source>
</evidence>
<dbReference type="Proteomes" id="UP000054248">
    <property type="component" value="Unassembled WGS sequence"/>
</dbReference>
<feature type="domain" description="CxC2-like cysteine cluster KDZ transposase-associated" evidence="2">
    <location>
        <begin position="258"/>
        <end position="362"/>
    </location>
</feature>
<gene>
    <name evidence="3" type="ORF">M407DRAFT_29579</name>
</gene>
<dbReference type="InterPro" id="IPR041457">
    <property type="entry name" value="CxC2_KDZ-assoc"/>
</dbReference>
<reference evidence="3 4" key="1">
    <citation type="submission" date="2014-04" db="EMBL/GenBank/DDBJ databases">
        <authorList>
            <consortium name="DOE Joint Genome Institute"/>
            <person name="Kuo A."/>
            <person name="Girlanda M."/>
            <person name="Perotto S."/>
            <person name="Kohler A."/>
            <person name="Nagy L.G."/>
            <person name="Floudas D."/>
            <person name="Copeland A."/>
            <person name="Barry K.W."/>
            <person name="Cichocki N."/>
            <person name="Veneault-Fourrey C."/>
            <person name="LaButti K."/>
            <person name="Lindquist E.A."/>
            <person name="Lipzen A."/>
            <person name="Lundell T."/>
            <person name="Morin E."/>
            <person name="Murat C."/>
            <person name="Sun H."/>
            <person name="Tunlid A."/>
            <person name="Henrissat B."/>
            <person name="Grigoriev I.V."/>
            <person name="Hibbett D.S."/>
            <person name="Martin F."/>
            <person name="Nordberg H.P."/>
            <person name="Cantor M.N."/>
            <person name="Hua S.X."/>
        </authorList>
    </citation>
    <scope>NUCLEOTIDE SEQUENCE [LARGE SCALE GENOMIC DNA]</scope>
    <source>
        <strain evidence="3 4">MUT 4182</strain>
    </source>
</reference>
<reference evidence="4" key="2">
    <citation type="submission" date="2015-01" db="EMBL/GenBank/DDBJ databases">
        <title>Evolutionary Origins and Diversification of the Mycorrhizal Mutualists.</title>
        <authorList>
            <consortium name="DOE Joint Genome Institute"/>
            <consortium name="Mycorrhizal Genomics Consortium"/>
            <person name="Kohler A."/>
            <person name="Kuo A."/>
            <person name="Nagy L.G."/>
            <person name="Floudas D."/>
            <person name="Copeland A."/>
            <person name="Barry K.W."/>
            <person name="Cichocki N."/>
            <person name="Veneault-Fourrey C."/>
            <person name="LaButti K."/>
            <person name="Lindquist E.A."/>
            <person name="Lipzen A."/>
            <person name="Lundell T."/>
            <person name="Morin E."/>
            <person name="Murat C."/>
            <person name="Riley R."/>
            <person name="Ohm R."/>
            <person name="Sun H."/>
            <person name="Tunlid A."/>
            <person name="Henrissat B."/>
            <person name="Grigoriev I.V."/>
            <person name="Hibbett D.S."/>
            <person name="Martin F."/>
        </authorList>
    </citation>
    <scope>NUCLEOTIDE SEQUENCE [LARGE SCALE GENOMIC DNA]</scope>
    <source>
        <strain evidence="4">MUT 4182</strain>
    </source>
</reference>